<dbReference type="Proteomes" id="UP000491181">
    <property type="component" value="Unassembled WGS sequence"/>
</dbReference>
<organism evidence="1 2">
    <name type="scientific">Bacteroides acidifaciens</name>
    <dbReference type="NCBI Taxonomy" id="85831"/>
    <lineage>
        <taxon>Bacteria</taxon>
        <taxon>Pseudomonadati</taxon>
        <taxon>Bacteroidota</taxon>
        <taxon>Bacteroidia</taxon>
        <taxon>Bacteroidales</taxon>
        <taxon>Bacteroidaceae</taxon>
        <taxon>Bacteroides</taxon>
    </lineage>
</organism>
<comment type="caution">
    <text evidence="1">The sequence shown here is derived from an EMBL/GenBank/DDBJ whole genome shotgun (WGS) entry which is preliminary data.</text>
</comment>
<proteinExistence type="predicted"/>
<evidence type="ECO:0000313" key="2">
    <source>
        <dbReference type="Proteomes" id="UP000491181"/>
    </source>
</evidence>
<evidence type="ECO:0000313" key="1">
    <source>
        <dbReference type="EMBL" id="GFH86696.1"/>
    </source>
</evidence>
<gene>
    <name evidence="1" type="ORF">IMSAGC001_02107</name>
</gene>
<protein>
    <submittedName>
        <fullName evidence="1">Uncharacterized protein</fullName>
    </submittedName>
</protein>
<dbReference type="AlphaFoldDB" id="A0A7J0A3D9"/>
<dbReference type="EMBL" id="BLLS01000052">
    <property type="protein sequence ID" value="GFH86696.1"/>
    <property type="molecule type" value="Genomic_DNA"/>
</dbReference>
<reference evidence="1 2" key="1">
    <citation type="journal article" date="2020" name="Microbiome">
        <title>Single-cell genomics of uncultured bacteria reveals dietary fiber responders in the mouse gut microbiota.</title>
        <authorList>
            <person name="Chijiiwa R."/>
            <person name="Hosokawa M."/>
            <person name="Kogawa M."/>
            <person name="Nishikawa Y."/>
            <person name="Ide K."/>
            <person name="Sakanashi C."/>
            <person name="Takahashi K."/>
            <person name="Takeyama H."/>
        </authorList>
    </citation>
    <scope>NUCLEOTIDE SEQUENCE [LARGE SCALE GENOMIC DNA]</scope>
    <source>
        <strain evidence="1">IMSAGC_001</strain>
    </source>
</reference>
<name>A0A7J0A3D9_9BACE</name>
<sequence length="53" mass="6258">MLNVNESIAFIKPCYKMRRFGPKIWRYAESPYLCNVFFIVLDLRLTKKIGCLG</sequence>
<accession>A0A7J0A3D9</accession>